<dbReference type="eggNOG" id="ENOG502N5IB">
    <property type="taxonomic scope" value="Archaea"/>
</dbReference>
<accession>U2E021</accession>
<gene>
    <name evidence="1" type="ORF">HLRTI_002607</name>
</gene>
<dbReference type="RefSeq" id="WP_008524231.1">
    <property type="nucleotide sequence ID" value="NC_021921.1"/>
</dbReference>
<evidence type="ECO:0000313" key="2">
    <source>
        <dbReference type="Proteomes" id="UP000003861"/>
    </source>
</evidence>
<dbReference type="GeneID" id="23800424"/>
<reference evidence="1 2" key="2">
    <citation type="journal article" date="2013" name="PLoS ONE">
        <title>INDIGO - INtegrated Data Warehouse of MIcrobial GenOmes with Examples from the Red Sea Extremophiles.</title>
        <authorList>
            <person name="Alam I."/>
            <person name="Antunes A."/>
            <person name="Kamau A.A."/>
            <person name="Ba Alawi W."/>
            <person name="Kalkatawi M."/>
            <person name="Stingl U."/>
            <person name="Bajic V.B."/>
        </authorList>
    </citation>
    <scope>NUCLEOTIDE SEQUENCE [LARGE SCALE GENOMIC DNA]</scope>
    <source>
        <strain evidence="1 2">SARL4B</strain>
    </source>
</reference>
<dbReference type="Proteomes" id="UP000003861">
    <property type="component" value="Unassembled WGS sequence"/>
</dbReference>
<dbReference type="PATRIC" id="fig|1033806.13.peg.2317"/>
<dbReference type="AlphaFoldDB" id="U2E021"/>
<reference evidence="1 2" key="1">
    <citation type="journal article" date="2011" name="J. Bacteriol.">
        <title>Genome sequence of Halorhabdus tiamatea, the first archaeon isolated from a deep-sea anoxic brine lake.</title>
        <authorList>
            <person name="Antunes A."/>
            <person name="Alam I."/>
            <person name="Bajic V.B."/>
            <person name="Stingl U."/>
        </authorList>
    </citation>
    <scope>NUCLEOTIDE SEQUENCE [LARGE SCALE GENOMIC DNA]</scope>
    <source>
        <strain evidence="1 2">SARL4B</strain>
    </source>
</reference>
<dbReference type="EMBL" id="AFNT02000034">
    <property type="protein sequence ID" value="ERJ05376.1"/>
    <property type="molecule type" value="Genomic_DNA"/>
</dbReference>
<proteinExistence type="predicted"/>
<name>U2E021_9EURY</name>
<evidence type="ECO:0000313" key="1">
    <source>
        <dbReference type="EMBL" id="ERJ05376.1"/>
    </source>
</evidence>
<sequence>MQGRILAASIAVMTMGLFDTVELYDDVHLPEYPETGAPGEDVDWQTKGIDRPSMTTFRITADGRLLEEEWHLEDVPPGERPYASRDDVGEDDFRYFAGCLNRVHDGWSERDDYHGRFEITNSFKSLDGLVRYRVTFTHGRLEGFERFS</sequence>
<organism evidence="1 2">
    <name type="scientific">Halorhabdus tiamatea SARL4B</name>
    <dbReference type="NCBI Taxonomy" id="1033806"/>
    <lineage>
        <taxon>Archaea</taxon>
        <taxon>Methanobacteriati</taxon>
        <taxon>Methanobacteriota</taxon>
        <taxon>Stenosarchaea group</taxon>
        <taxon>Halobacteria</taxon>
        <taxon>Halobacteriales</taxon>
        <taxon>Haloarculaceae</taxon>
        <taxon>Halorhabdus</taxon>
    </lineage>
</organism>
<comment type="caution">
    <text evidence="1">The sequence shown here is derived from an EMBL/GenBank/DDBJ whole genome shotgun (WGS) entry which is preliminary data.</text>
</comment>
<protein>
    <submittedName>
        <fullName evidence="1">Uncharacterized protein</fullName>
    </submittedName>
</protein>